<accession>A0A210Q2K4</accession>
<proteinExistence type="predicted"/>
<dbReference type="GO" id="GO:0005576">
    <property type="term" value="C:extracellular region"/>
    <property type="evidence" value="ECO:0007669"/>
    <property type="project" value="InterPro"/>
</dbReference>
<dbReference type="PROSITE" id="PS50940">
    <property type="entry name" value="CHIT_BIND_II"/>
    <property type="match status" value="2"/>
</dbReference>
<dbReference type="AlphaFoldDB" id="A0A210Q2K4"/>
<dbReference type="InterPro" id="IPR036508">
    <property type="entry name" value="Chitin-bd_dom_sf"/>
</dbReference>
<dbReference type="Proteomes" id="UP000242188">
    <property type="component" value="Unassembled WGS sequence"/>
</dbReference>
<dbReference type="Pfam" id="PF01607">
    <property type="entry name" value="CBM_14"/>
    <property type="match status" value="1"/>
</dbReference>
<comment type="caution">
    <text evidence="3">The sequence shown here is derived from an EMBL/GenBank/DDBJ whole genome shotgun (WGS) entry which is preliminary data.</text>
</comment>
<dbReference type="SUPFAM" id="SSF57625">
    <property type="entry name" value="Invertebrate chitin-binding proteins"/>
    <property type="match status" value="2"/>
</dbReference>
<evidence type="ECO:0000313" key="4">
    <source>
        <dbReference type="Proteomes" id="UP000242188"/>
    </source>
</evidence>
<feature type="signal peptide" evidence="1">
    <location>
        <begin position="1"/>
        <end position="18"/>
    </location>
</feature>
<dbReference type="EMBL" id="NEDP02005189">
    <property type="protein sequence ID" value="OWF42967.1"/>
    <property type="molecule type" value="Genomic_DNA"/>
</dbReference>
<dbReference type="Gene3D" id="2.170.140.10">
    <property type="entry name" value="Chitin binding domain"/>
    <property type="match status" value="1"/>
</dbReference>
<protein>
    <recommendedName>
        <fullName evidence="2">Chitin-binding type-2 domain-containing protein</fullName>
    </recommendedName>
</protein>
<feature type="chain" id="PRO_5012555475" description="Chitin-binding type-2 domain-containing protein" evidence="1">
    <location>
        <begin position="19"/>
        <end position="226"/>
    </location>
</feature>
<dbReference type="InterPro" id="IPR002557">
    <property type="entry name" value="Chitin-bd_dom"/>
</dbReference>
<dbReference type="OrthoDB" id="6020543at2759"/>
<organism evidence="3 4">
    <name type="scientific">Mizuhopecten yessoensis</name>
    <name type="common">Japanese scallop</name>
    <name type="synonym">Patinopecten yessoensis</name>
    <dbReference type="NCBI Taxonomy" id="6573"/>
    <lineage>
        <taxon>Eukaryota</taxon>
        <taxon>Metazoa</taxon>
        <taxon>Spiralia</taxon>
        <taxon>Lophotrochozoa</taxon>
        <taxon>Mollusca</taxon>
        <taxon>Bivalvia</taxon>
        <taxon>Autobranchia</taxon>
        <taxon>Pteriomorphia</taxon>
        <taxon>Pectinida</taxon>
        <taxon>Pectinoidea</taxon>
        <taxon>Pectinidae</taxon>
        <taxon>Mizuhopecten</taxon>
    </lineage>
</organism>
<keyword evidence="1" id="KW-0732">Signal</keyword>
<evidence type="ECO:0000259" key="2">
    <source>
        <dbReference type="PROSITE" id="PS50940"/>
    </source>
</evidence>
<evidence type="ECO:0000313" key="3">
    <source>
        <dbReference type="EMBL" id="OWF42967.1"/>
    </source>
</evidence>
<reference evidence="3 4" key="1">
    <citation type="journal article" date="2017" name="Nat. Ecol. Evol.">
        <title>Scallop genome provides insights into evolution of bilaterian karyotype and development.</title>
        <authorList>
            <person name="Wang S."/>
            <person name="Zhang J."/>
            <person name="Jiao W."/>
            <person name="Li J."/>
            <person name="Xun X."/>
            <person name="Sun Y."/>
            <person name="Guo X."/>
            <person name="Huan P."/>
            <person name="Dong B."/>
            <person name="Zhang L."/>
            <person name="Hu X."/>
            <person name="Sun X."/>
            <person name="Wang J."/>
            <person name="Zhao C."/>
            <person name="Wang Y."/>
            <person name="Wang D."/>
            <person name="Huang X."/>
            <person name="Wang R."/>
            <person name="Lv J."/>
            <person name="Li Y."/>
            <person name="Zhang Z."/>
            <person name="Liu B."/>
            <person name="Lu W."/>
            <person name="Hui Y."/>
            <person name="Liang J."/>
            <person name="Zhou Z."/>
            <person name="Hou R."/>
            <person name="Li X."/>
            <person name="Liu Y."/>
            <person name="Li H."/>
            <person name="Ning X."/>
            <person name="Lin Y."/>
            <person name="Zhao L."/>
            <person name="Xing Q."/>
            <person name="Dou J."/>
            <person name="Li Y."/>
            <person name="Mao J."/>
            <person name="Guo H."/>
            <person name="Dou H."/>
            <person name="Li T."/>
            <person name="Mu C."/>
            <person name="Jiang W."/>
            <person name="Fu Q."/>
            <person name="Fu X."/>
            <person name="Miao Y."/>
            <person name="Liu J."/>
            <person name="Yu Q."/>
            <person name="Li R."/>
            <person name="Liao H."/>
            <person name="Li X."/>
            <person name="Kong Y."/>
            <person name="Jiang Z."/>
            <person name="Chourrout D."/>
            <person name="Li R."/>
            <person name="Bao Z."/>
        </authorList>
    </citation>
    <scope>NUCLEOTIDE SEQUENCE [LARGE SCALE GENOMIC DNA]</scope>
    <source>
        <strain evidence="3 4">PY_sf001</strain>
    </source>
</reference>
<feature type="domain" description="Chitin-binding type-2" evidence="2">
    <location>
        <begin position="81"/>
        <end position="144"/>
    </location>
</feature>
<dbReference type="SMART" id="SM00494">
    <property type="entry name" value="ChtBD2"/>
    <property type="match status" value="2"/>
</dbReference>
<keyword evidence="4" id="KW-1185">Reference proteome</keyword>
<sequence>MFFSSILVLFLVVCFSRADNICQGNTGIQWIADPDDCSVFYLCFNSASYKYMCPINSVRDFITKACVPKGSTYDTCTKKEAAVCLPDDGFKPHPTGNCAKYVDCEMMMTRASDVRSATKECDYPLLFDEASGRCQIPETADCGTRSVPKNPCDYEVNQCKQGHCIPCYIRFPSCNELPDGMNAWNGRENTPFFVVCKNERVVYHGQCPKKDRIQLFDPKERVCVPQ</sequence>
<name>A0A210Q2K4_MIZYE</name>
<dbReference type="GO" id="GO:0008061">
    <property type="term" value="F:chitin binding"/>
    <property type="evidence" value="ECO:0007669"/>
    <property type="project" value="InterPro"/>
</dbReference>
<feature type="domain" description="Chitin-binding type-2" evidence="2">
    <location>
        <begin position="19"/>
        <end position="78"/>
    </location>
</feature>
<evidence type="ECO:0000256" key="1">
    <source>
        <dbReference type="SAM" id="SignalP"/>
    </source>
</evidence>
<gene>
    <name evidence="3" type="ORF">KP79_PYT12116</name>
</gene>